<dbReference type="InterPro" id="IPR007167">
    <property type="entry name" value="Fe-transptr_FeoA-like"/>
</dbReference>
<keyword evidence="5" id="KW-0805">Transcription regulation</keyword>
<evidence type="ECO:0000313" key="11">
    <source>
        <dbReference type="Proteomes" id="UP000185687"/>
    </source>
</evidence>
<evidence type="ECO:0000313" key="10">
    <source>
        <dbReference type="EMBL" id="SIS09843.1"/>
    </source>
</evidence>
<evidence type="ECO:0000256" key="3">
    <source>
        <dbReference type="ARBA" id="ARBA00011738"/>
    </source>
</evidence>
<geneLocation type="plasmid" evidence="9">
    <name>unnamed2</name>
</geneLocation>
<reference evidence="9 12" key="1">
    <citation type="submission" date="2017-01" db="EMBL/GenBank/DDBJ databases">
        <title>Complete genome sequence of Haloterrigena daqingensis type strain (JX313T).</title>
        <authorList>
            <person name="Shuang W."/>
        </authorList>
    </citation>
    <scope>NUCLEOTIDE SEQUENCE [LARGE SCALE GENOMIC DNA]</scope>
    <source>
        <strain evidence="12">JX313</strain>
        <strain evidence="9">JX313T</strain>
        <plasmid evidence="12">Plasmid unnamed2</plasmid>
        <plasmid evidence="9">unnamed2</plasmid>
    </source>
</reference>
<dbReference type="GO" id="GO:0046914">
    <property type="term" value="F:transition metal ion binding"/>
    <property type="evidence" value="ECO:0007669"/>
    <property type="project" value="InterPro"/>
</dbReference>
<organism evidence="10 11">
    <name type="scientific">Natronorubrum daqingense</name>
    <dbReference type="NCBI Taxonomy" id="588898"/>
    <lineage>
        <taxon>Archaea</taxon>
        <taxon>Methanobacteriati</taxon>
        <taxon>Methanobacteriota</taxon>
        <taxon>Stenosarchaea group</taxon>
        <taxon>Halobacteria</taxon>
        <taxon>Halobacteriales</taxon>
        <taxon>Natrialbaceae</taxon>
        <taxon>Natronorubrum</taxon>
    </lineage>
</organism>
<dbReference type="InterPro" id="IPR008988">
    <property type="entry name" value="Transcriptional_repressor_C"/>
</dbReference>
<dbReference type="GO" id="GO:0005737">
    <property type="term" value="C:cytoplasm"/>
    <property type="evidence" value="ECO:0007669"/>
    <property type="project" value="UniProtKB-SubCell"/>
</dbReference>
<dbReference type="InterPro" id="IPR050536">
    <property type="entry name" value="DtxR_MntR_Metal-Reg"/>
</dbReference>
<keyword evidence="9" id="KW-0614">Plasmid</keyword>
<dbReference type="RefSeq" id="WP_071401728.1">
    <property type="nucleotide sequence ID" value="NZ_CP019329.1"/>
</dbReference>
<dbReference type="AlphaFoldDB" id="A0A1N7GB83"/>
<gene>
    <name evidence="9" type="ORF">BB347_17595</name>
    <name evidence="10" type="ORF">SAMN05421809_3870</name>
</gene>
<protein>
    <submittedName>
        <fullName evidence="9">DtxR family transcriptional regulator</fullName>
    </submittedName>
    <submittedName>
        <fullName evidence="10">Iron (Metal) dependent repressor, DtxR family</fullName>
    </submittedName>
</protein>
<dbReference type="SUPFAM" id="SSF50037">
    <property type="entry name" value="C-terminal domain of transcriptional repressors"/>
    <property type="match status" value="1"/>
</dbReference>
<dbReference type="FunFam" id="1.10.60.10:FF:000004">
    <property type="entry name" value="DtxR family transcriptional regulator"/>
    <property type="match status" value="1"/>
</dbReference>
<dbReference type="Pfam" id="PF01325">
    <property type="entry name" value="Fe_dep_repress"/>
    <property type="match status" value="1"/>
</dbReference>
<dbReference type="GO" id="GO:0046983">
    <property type="term" value="F:protein dimerization activity"/>
    <property type="evidence" value="ECO:0007669"/>
    <property type="project" value="InterPro"/>
</dbReference>
<dbReference type="SUPFAM" id="SSF46785">
    <property type="entry name" value="Winged helix' DNA-binding domain"/>
    <property type="match status" value="1"/>
</dbReference>
<dbReference type="Gene3D" id="1.10.10.10">
    <property type="entry name" value="Winged helix-like DNA-binding domain superfamily/Winged helix DNA-binding domain"/>
    <property type="match status" value="1"/>
</dbReference>
<dbReference type="InterPro" id="IPR022689">
    <property type="entry name" value="Iron_dep_repressor"/>
</dbReference>
<feature type="domain" description="HTH dtxR-type" evidence="8">
    <location>
        <begin position="3"/>
        <end position="65"/>
    </location>
</feature>
<comment type="similarity">
    <text evidence="2">Belongs to the DtxR/MntR family.</text>
</comment>
<evidence type="ECO:0000313" key="9">
    <source>
        <dbReference type="EMBL" id="APX98523.1"/>
    </source>
</evidence>
<sequence length="228" mass="25672">MMLSAVMEDYIKAIYHLHKENEERVRTSEIADELDVTAPTVTSMLDKLEERNLIERKKYKGVSLTAHGKRVALEIIRHHRLLEAYLTEHLDYSWAEVHEEADRLEHHISDEFVTSIAAALDDPETDPHGDPIPNSTLELPDGGPGIALSEFEEDTIVIVEQVSDRDSEVLEYLADHEITPGTELTVREVAPFGMITVLAGDNDQPVSLPQHIAHHVRVATVEPAQVFY</sequence>
<evidence type="ECO:0000259" key="8">
    <source>
        <dbReference type="PROSITE" id="PS50944"/>
    </source>
</evidence>
<dbReference type="PANTHER" id="PTHR33238:SF7">
    <property type="entry name" value="IRON-DEPENDENT TRANSCRIPTIONAL REGULATOR"/>
    <property type="match status" value="1"/>
</dbReference>
<dbReference type="InterPro" id="IPR036388">
    <property type="entry name" value="WH-like_DNA-bd_sf"/>
</dbReference>
<evidence type="ECO:0000313" key="12">
    <source>
        <dbReference type="Proteomes" id="UP000187321"/>
    </source>
</evidence>
<dbReference type="Gene3D" id="2.30.30.90">
    <property type="match status" value="1"/>
</dbReference>
<dbReference type="Proteomes" id="UP000187321">
    <property type="component" value="Plasmid unnamed2"/>
</dbReference>
<dbReference type="KEGG" id="hda:BB347_17595"/>
<dbReference type="InterPro" id="IPR036421">
    <property type="entry name" value="Fe_dep_repressor_sf"/>
</dbReference>
<accession>A0A1N7GB83</accession>
<keyword evidence="6" id="KW-0238">DNA-binding</keyword>
<keyword evidence="11" id="KW-1185">Reference proteome</keyword>
<dbReference type="OrthoDB" id="24735at2157"/>
<evidence type="ECO:0000256" key="2">
    <source>
        <dbReference type="ARBA" id="ARBA00007871"/>
    </source>
</evidence>
<dbReference type="SMART" id="SM00899">
    <property type="entry name" value="FeoA"/>
    <property type="match status" value="1"/>
</dbReference>
<dbReference type="EMBL" id="FTNP01000011">
    <property type="protein sequence ID" value="SIS09843.1"/>
    <property type="molecule type" value="Genomic_DNA"/>
</dbReference>
<dbReference type="GO" id="GO:0003700">
    <property type="term" value="F:DNA-binding transcription factor activity"/>
    <property type="evidence" value="ECO:0007669"/>
    <property type="project" value="InterPro"/>
</dbReference>
<dbReference type="Pfam" id="PF04023">
    <property type="entry name" value="FeoA"/>
    <property type="match status" value="1"/>
</dbReference>
<dbReference type="SUPFAM" id="SSF47979">
    <property type="entry name" value="Iron-dependent repressor protein, dimerization domain"/>
    <property type="match status" value="1"/>
</dbReference>
<dbReference type="Gene3D" id="1.10.60.10">
    <property type="entry name" value="Iron dependent repressor, metal binding and dimerisation domain"/>
    <property type="match status" value="1"/>
</dbReference>
<comment type="subcellular location">
    <subcellularLocation>
        <location evidence="1">Cytoplasm</location>
    </subcellularLocation>
</comment>
<proteinExistence type="inferred from homology"/>
<name>A0A1N7GB83_9EURY</name>
<dbReference type="GO" id="GO:0003677">
    <property type="term" value="F:DNA binding"/>
    <property type="evidence" value="ECO:0007669"/>
    <property type="project" value="UniProtKB-KW"/>
</dbReference>
<dbReference type="Proteomes" id="UP000185687">
    <property type="component" value="Unassembled WGS sequence"/>
</dbReference>
<dbReference type="InterPro" id="IPR038157">
    <property type="entry name" value="FeoA_core_dom"/>
</dbReference>
<dbReference type="EMBL" id="CP019329">
    <property type="protein sequence ID" value="APX98523.1"/>
    <property type="molecule type" value="Genomic_DNA"/>
</dbReference>
<dbReference type="InterPro" id="IPR001367">
    <property type="entry name" value="Fe_dep_repressor"/>
</dbReference>
<dbReference type="PROSITE" id="PS50944">
    <property type="entry name" value="HTH_DTXR"/>
    <property type="match status" value="1"/>
</dbReference>
<evidence type="ECO:0000256" key="6">
    <source>
        <dbReference type="ARBA" id="ARBA00023125"/>
    </source>
</evidence>
<dbReference type="Pfam" id="PF02742">
    <property type="entry name" value="Fe_dep_repr_C"/>
    <property type="match status" value="1"/>
</dbReference>
<evidence type="ECO:0000256" key="4">
    <source>
        <dbReference type="ARBA" id="ARBA00023004"/>
    </source>
</evidence>
<evidence type="ECO:0000256" key="1">
    <source>
        <dbReference type="ARBA" id="ARBA00004496"/>
    </source>
</evidence>
<evidence type="ECO:0000256" key="5">
    <source>
        <dbReference type="ARBA" id="ARBA00023015"/>
    </source>
</evidence>
<evidence type="ECO:0000256" key="7">
    <source>
        <dbReference type="ARBA" id="ARBA00023163"/>
    </source>
</evidence>
<keyword evidence="4" id="KW-0408">Iron</keyword>
<dbReference type="PANTHER" id="PTHR33238">
    <property type="entry name" value="IRON (METAL) DEPENDENT REPRESSOR, DTXR FAMILY"/>
    <property type="match status" value="1"/>
</dbReference>
<dbReference type="InterPro" id="IPR022687">
    <property type="entry name" value="HTH_DTXR"/>
</dbReference>
<dbReference type="GeneID" id="30957796"/>
<dbReference type="InterPro" id="IPR036390">
    <property type="entry name" value="WH_DNA-bd_sf"/>
</dbReference>
<dbReference type="SMART" id="SM00529">
    <property type="entry name" value="HTH_DTXR"/>
    <property type="match status" value="1"/>
</dbReference>
<comment type="subunit">
    <text evidence="3">Homodimer.</text>
</comment>
<reference evidence="10 11" key="2">
    <citation type="submission" date="2017-01" db="EMBL/GenBank/DDBJ databases">
        <authorList>
            <person name="Mah S.A."/>
            <person name="Swanson W.J."/>
            <person name="Moy G.W."/>
            <person name="Vacquier V.D."/>
        </authorList>
    </citation>
    <scope>NUCLEOTIDE SEQUENCE [LARGE SCALE GENOMIC DNA]</scope>
    <source>
        <strain evidence="10 11">CGMCC 1.8909</strain>
    </source>
</reference>
<keyword evidence="7" id="KW-0804">Transcription</keyword>